<gene>
    <name evidence="2" type="ORF">CSSPJE1EN1_LOCUS12123</name>
</gene>
<feature type="compositionally biased region" description="Low complexity" evidence="1">
    <location>
        <begin position="45"/>
        <end position="65"/>
    </location>
</feature>
<feature type="compositionally biased region" description="Acidic residues" evidence="1">
    <location>
        <begin position="15"/>
        <end position="26"/>
    </location>
</feature>
<evidence type="ECO:0000313" key="3">
    <source>
        <dbReference type="Proteomes" id="UP001497444"/>
    </source>
</evidence>
<name>A0ABP0WIE9_9BRYO</name>
<sequence length="118" mass="11987">TRVATGETRKMWAEGGEEEVDIDDDLAPVQFAPVVIDKDRGAETGGSKSSSSDGDSSDSGSSSGKNLLSTMTPAVVTTVLMKTPSQPYSDSGSSSGSESNAEDAQSVGAGSKTAHEKV</sequence>
<keyword evidence="3" id="KW-1185">Reference proteome</keyword>
<dbReference type="Proteomes" id="UP001497444">
    <property type="component" value="Chromosome 18"/>
</dbReference>
<reference evidence="2" key="1">
    <citation type="submission" date="2024-02" db="EMBL/GenBank/DDBJ databases">
        <authorList>
            <consortium name="ELIXIR-Norway"/>
            <consortium name="Elixir Norway"/>
        </authorList>
    </citation>
    <scope>NUCLEOTIDE SEQUENCE</scope>
</reference>
<feature type="region of interest" description="Disordered" evidence="1">
    <location>
        <begin position="1"/>
        <end position="118"/>
    </location>
</feature>
<accession>A0ABP0WIE9</accession>
<proteinExistence type="predicted"/>
<protein>
    <submittedName>
        <fullName evidence="2">Uncharacterized protein</fullName>
    </submittedName>
</protein>
<evidence type="ECO:0000313" key="2">
    <source>
        <dbReference type="EMBL" id="CAK9266645.1"/>
    </source>
</evidence>
<feature type="non-terminal residue" evidence="2">
    <location>
        <position position="1"/>
    </location>
</feature>
<feature type="compositionally biased region" description="Low complexity" evidence="1">
    <location>
        <begin position="89"/>
        <end position="104"/>
    </location>
</feature>
<dbReference type="EMBL" id="OZ020113">
    <property type="protein sequence ID" value="CAK9266645.1"/>
    <property type="molecule type" value="Genomic_DNA"/>
</dbReference>
<evidence type="ECO:0000256" key="1">
    <source>
        <dbReference type="SAM" id="MobiDB-lite"/>
    </source>
</evidence>
<organism evidence="2 3">
    <name type="scientific">Sphagnum jensenii</name>
    <dbReference type="NCBI Taxonomy" id="128206"/>
    <lineage>
        <taxon>Eukaryota</taxon>
        <taxon>Viridiplantae</taxon>
        <taxon>Streptophyta</taxon>
        <taxon>Embryophyta</taxon>
        <taxon>Bryophyta</taxon>
        <taxon>Sphagnophytina</taxon>
        <taxon>Sphagnopsida</taxon>
        <taxon>Sphagnales</taxon>
        <taxon>Sphagnaceae</taxon>
        <taxon>Sphagnum</taxon>
    </lineage>
</organism>